<keyword evidence="6" id="KW-1185">Reference proteome</keyword>
<dbReference type="PANTHER" id="PTHR44846">
    <property type="entry name" value="MANNOSYL-D-GLYCERATE TRANSPORT/METABOLISM SYSTEM REPRESSOR MNGR-RELATED"/>
    <property type="match status" value="1"/>
</dbReference>
<dbReference type="InterPro" id="IPR036388">
    <property type="entry name" value="WH-like_DNA-bd_sf"/>
</dbReference>
<dbReference type="Pfam" id="PF07702">
    <property type="entry name" value="UTRA"/>
    <property type="match status" value="1"/>
</dbReference>
<name>A0ABQ5P6K1_9ACTN</name>
<protein>
    <submittedName>
        <fullName evidence="5">GntR family transcriptional regulator</fullName>
    </submittedName>
</protein>
<dbReference type="Gene3D" id="3.40.1410.10">
    <property type="entry name" value="Chorismate lyase-like"/>
    <property type="match status" value="1"/>
</dbReference>
<dbReference type="Proteomes" id="UP001291653">
    <property type="component" value="Unassembled WGS sequence"/>
</dbReference>
<dbReference type="SUPFAM" id="SSF64288">
    <property type="entry name" value="Chorismate lyase-like"/>
    <property type="match status" value="1"/>
</dbReference>
<gene>
    <name evidence="5" type="ORF">SYYSPA8_27825</name>
</gene>
<accession>A0ABQ5P6K1</accession>
<keyword evidence="1" id="KW-0805">Transcription regulation</keyword>
<evidence type="ECO:0000256" key="1">
    <source>
        <dbReference type="ARBA" id="ARBA00023015"/>
    </source>
</evidence>
<dbReference type="RefSeq" id="WP_323450168.1">
    <property type="nucleotide sequence ID" value="NZ_BSBI01000013.1"/>
</dbReference>
<dbReference type="PANTHER" id="PTHR44846:SF17">
    <property type="entry name" value="GNTR-FAMILY TRANSCRIPTIONAL REGULATOR"/>
    <property type="match status" value="1"/>
</dbReference>
<dbReference type="SUPFAM" id="SSF46785">
    <property type="entry name" value="Winged helix' DNA-binding domain"/>
    <property type="match status" value="1"/>
</dbReference>
<proteinExistence type="predicted"/>
<dbReference type="InterPro" id="IPR000524">
    <property type="entry name" value="Tscrpt_reg_HTH_GntR"/>
</dbReference>
<dbReference type="SMART" id="SM00866">
    <property type="entry name" value="UTRA"/>
    <property type="match status" value="1"/>
</dbReference>
<sequence>MTNSPRYADGHWTVESATADLQNRIVERQFQRSDGSQGQLPPAGTLGEQYGLSRQAMNRVIERLKAEGLVETRAGARGATVREWSPLIFLPQQEFDSTPICDADIYTRLVRAAARKGESRIDEVTAMPADTRIQEKLGLRPGEHVAVRRRTNIVDGVPALTDDSFVPLRIVDGTEWMLPQSVERGTNKVLAELGHELVLAIDELRPQMTRDAENRRLALSSSMPAIELISTGFDRADRPVQVTVLTLPSRRNTVVYERRRLTENDGETQK</sequence>
<evidence type="ECO:0000313" key="6">
    <source>
        <dbReference type="Proteomes" id="UP001291653"/>
    </source>
</evidence>
<keyword evidence="2" id="KW-0238">DNA-binding</keyword>
<dbReference type="InterPro" id="IPR011663">
    <property type="entry name" value="UTRA"/>
</dbReference>
<evidence type="ECO:0000259" key="4">
    <source>
        <dbReference type="PROSITE" id="PS50949"/>
    </source>
</evidence>
<feature type="domain" description="HTH gntR-type" evidence="4">
    <location>
        <begin position="15"/>
        <end position="84"/>
    </location>
</feature>
<dbReference type="PRINTS" id="PR00035">
    <property type="entry name" value="HTHGNTR"/>
</dbReference>
<evidence type="ECO:0000256" key="2">
    <source>
        <dbReference type="ARBA" id="ARBA00023125"/>
    </source>
</evidence>
<dbReference type="PROSITE" id="PS50949">
    <property type="entry name" value="HTH_GNTR"/>
    <property type="match status" value="1"/>
</dbReference>
<evidence type="ECO:0000256" key="3">
    <source>
        <dbReference type="ARBA" id="ARBA00023163"/>
    </source>
</evidence>
<evidence type="ECO:0000313" key="5">
    <source>
        <dbReference type="EMBL" id="GLF98184.1"/>
    </source>
</evidence>
<reference evidence="5 6" key="1">
    <citation type="submission" date="2022-10" db="EMBL/GenBank/DDBJ databases">
        <title>Draft genome sequence of Streptomyces sp. YSPA8.</title>
        <authorList>
            <person name="Moriuchi R."/>
            <person name="Dohra H."/>
            <person name="Yamamura H."/>
            <person name="Kodani S."/>
        </authorList>
    </citation>
    <scope>NUCLEOTIDE SEQUENCE [LARGE SCALE GENOMIC DNA]</scope>
    <source>
        <strain evidence="5 6">YSPA8</strain>
    </source>
</reference>
<dbReference type="Gene3D" id="1.10.10.10">
    <property type="entry name" value="Winged helix-like DNA-binding domain superfamily/Winged helix DNA-binding domain"/>
    <property type="match status" value="1"/>
</dbReference>
<comment type="caution">
    <text evidence="5">The sequence shown here is derived from an EMBL/GenBank/DDBJ whole genome shotgun (WGS) entry which is preliminary data.</text>
</comment>
<dbReference type="InterPro" id="IPR036390">
    <property type="entry name" value="WH_DNA-bd_sf"/>
</dbReference>
<dbReference type="InterPro" id="IPR028978">
    <property type="entry name" value="Chorismate_lyase_/UTRA_dom_sf"/>
</dbReference>
<organism evidence="5 6">
    <name type="scientific">Streptomyces yaizuensis</name>
    <dbReference type="NCBI Taxonomy" id="2989713"/>
    <lineage>
        <taxon>Bacteria</taxon>
        <taxon>Bacillati</taxon>
        <taxon>Actinomycetota</taxon>
        <taxon>Actinomycetes</taxon>
        <taxon>Kitasatosporales</taxon>
        <taxon>Streptomycetaceae</taxon>
        <taxon>Streptomyces</taxon>
    </lineage>
</organism>
<keyword evidence="3" id="KW-0804">Transcription</keyword>
<dbReference type="EMBL" id="BSBI01000013">
    <property type="protein sequence ID" value="GLF98184.1"/>
    <property type="molecule type" value="Genomic_DNA"/>
</dbReference>
<dbReference type="InterPro" id="IPR050679">
    <property type="entry name" value="Bact_HTH_transcr_reg"/>
</dbReference>